<dbReference type="OrthoDB" id="6482629at2759"/>
<dbReference type="SUPFAM" id="SSF52540">
    <property type="entry name" value="P-loop containing nucleoside triphosphate hydrolases"/>
    <property type="match status" value="1"/>
</dbReference>
<protein>
    <recommendedName>
        <fullName evidence="3">Sulfotransferase domain-containing protein</fullName>
    </recommendedName>
</protein>
<dbReference type="PANTHER" id="PTHR11783">
    <property type="entry name" value="SULFOTRANSFERASE SULT"/>
    <property type="match status" value="1"/>
</dbReference>
<evidence type="ECO:0000256" key="1">
    <source>
        <dbReference type="ARBA" id="ARBA00005771"/>
    </source>
</evidence>
<keyword evidence="5" id="KW-1185">Reference proteome</keyword>
<reference evidence="4" key="2">
    <citation type="submission" date="2021-09" db="EMBL/GenBank/DDBJ databases">
        <authorList>
            <person name="Jia N."/>
            <person name="Wang J."/>
            <person name="Shi W."/>
            <person name="Du L."/>
            <person name="Sun Y."/>
            <person name="Zhan W."/>
            <person name="Jiang J."/>
            <person name="Wang Q."/>
            <person name="Zhang B."/>
            <person name="Ji P."/>
            <person name="Sakyi L.B."/>
            <person name="Cui X."/>
            <person name="Yuan T."/>
            <person name="Jiang B."/>
            <person name="Yang W."/>
            <person name="Lam T.T.-Y."/>
            <person name="Chang Q."/>
            <person name="Ding S."/>
            <person name="Wang X."/>
            <person name="Zhu J."/>
            <person name="Ruan X."/>
            <person name="Zhao L."/>
            <person name="Wei J."/>
            <person name="Que T."/>
            <person name="Du C."/>
            <person name="Cheng J."/>
            <person name="Dai P."/>
            <person name="Han X."/>
            <person name="Huang E."/>
            <person name="Gao Y."/>
            <person name="Liu J."/>
            <person name="Shao H."/>
            <person name="Ye R."/>
            <person name="Li L."/>
            <person name="Wei W."/>
            <person name="Wang X."/>
            <person name="Wang C."/>
            <person name="Huo Q."/>
            <person name="Li W."/>
            <person name="Guo W."/>
            <person name="Chen H."/>
            <person name="Chen S."/>
            <person name="Zhou L."/>
            <person name="Zhou L."/>
            <person name="Ni X."/>
            <person name="Tian J."/>
            <person name="Zhou Y."/>
            <person name="Sheng Y."/>
            <person name="Liu T."/>
            <person name="Pan Y."/>
            <person name="Xia L."/>
            <person name="Li J."/>
            <person name="Zhao F."/>
            <person name="Cao W."/>
        </authorList>
    </citation>
    <scope>NUCLEOTIDE SEQUENCE</scope>
    <source>
        <strain evidence="4">Rsan-2018</strain>
        <tissue evidence="4">Larvae</tissue>
    </source>
</reference>
<evidence type="ECO:0000313" key="5">
    <source>
        <dbReference type="Proteomes" id="UP000821837"/>
    </source>
</evidence>
<dbReference type="GO" id="GO:0008146">
    <property type="term" value="F:sulfotransferase activity"/>
    <property type="evidence" value="ECO:0007669"/>
    <property type="project" value="InterPro"/>
</dbReference>
<dbReference type="EMBL" id="JABSTV010001245">
    <property type="protein sequence ID" value="KAH7984029.1"/>
    <property type="molecule type" value="Genomic_DNA"/>
</dbReference>
<comment type="similarity">
    <text evidence="1">Belongs to the sulfotransferase 1 family.</text>
</comment>
<evidence type="ECO:0000256" key="2">
    <source>
        <dbReference type="ARBA" id="ARBA00022679"/>
    </source>
</evidence>
<dbReference type="OMA" id="LQMETRQ"/>
<sequence length="315" mass="36327">MEGATLSTMFQVIDGERYIFFRDPDKVREALRFQPQSGDVVEVAYPKCGMQMMQQMIQMIVHDGHCAIDLREFSSRAPFLEDCGGKWPGEEPSTRLFRTHIRLGRIAVSPEAKYVYVARNPWDACLSQYVMNQKMPLCPMRETFDQFLDMFLEGALTNGCYFEHVLSGYTRRNEPNVFFTTYESMMRDTATTVLELAEFLGLKYVDRLQKDNGILATIVRNCTPDFLQSILQMETRQMVAMMFRSPALAGSELKETDVGDETFNLVCRPEVGAWKEAFSQEQLRKTVDKIKECSGKDFVPELWSNEWQEVLRAVL</sequence>
<evidence type="ECO:0000259" key="3">
    <source>
        <dbReference type="Pfam" id="PF00685"/>
    </source>
</evidence>
<dbReference type="InterPro" id="IPR027417">
    <property type="entry name" value="P-loop_NTPase"/>
</dbReference>
<gene>
    <name evidence="4" type="ORF">HPB52_016339</name>
</gene>
<dbReference type="AlphaFoldDB" id="A0A9D4YQH4"/>
<organism evidence="4 5">
    <name type="scientific">Rhipicephalus sanguineus</name>
    <name type="common">Brown dog tick</name>
    <name type="synonym">Ixodes sanguineus</name>
    <dbReference type="NCBI Taxonomy" id="34632"/>
    <lineage>
        <taxon>Eukaryota</taxon>
        <taxon>Metazoa</taxon>
        <taxon>Ecdysozoa</taxon>
        <taxon>Arthropoda</taxon>
        <taxon>Chelicerata</taxon>
        <taxon>Arachnida</taxon>
        <taxon>Acari</taxon>
        <taxon>Parasitiformes</taxon>
        <taxon>Ixodida</taxon>
        <taxon>Ixodoidea</taxon>
        <taxon>Ixodidae</taxon>
        <taxon>Rhipicephalinae</taxon>
        <taxon>Rhipicephalus</taxon>
        <taxon>Rhipicephalus</taxon>
    </lineage>
</organism>
<reference evidence="4" key="1">
    <citation type="journal article" date="2020" name="Cell">
        <title>Large-Scale Comparative Analyses of Tick Genomes Elucidate Their Genetic Diversity and Vector Capacities.</title>
        <authorList>
            <consortium name="Tick Genome and Microbiome Consortium (TIGMIC)"/>
            <person name="Jia N."/>
            <person name="Wang J."/>
            <person name="Shi W."/>
            <person name="Du L."/>
            <person name="Sun Y."/>
            <person name="Zhan W."/>
            <person name="Jiang J.F."/>
            <person name="Wang Q."/>
            <person name="Zhang B."/>
            <person name="Ji P."/>
            <person name="Bell-Sakyi L."/>
            <person name="Cui X.M."/>
            <person name="Yuan T.T."/>
            <person name="Jiang B.G."/>
            <person name="Yang W.F."/>
            <person name="Lam T.T."/>
            <person name="Chang Q.C."/>
            <person name="Ding S.J."/>
            <person name="Wang X.J."/>
            <person name="Zhu J.G."/>
            <person name="Ruan X.D."/>
            <person name="Zhao L."/>
            <person name="Wei J.T."/>
            <person name="Ye R.Z."/>
            <person name="Que T.C."/>
            <person name="Du C.H."/>
            <person name="Zhou Y.H."/>
            <person name="Cheng J.X."/>
            <person name="Dai P.F."/>
            <person name="Guo W.B."/>
            <person name="Han X.H."/>
            <person name="Huang E.J."/>
            <person name="Li L.F."/>
            <person name="Wei W."/>
            <person name="Gao Y.C."/>
            <person name="Liu J.Z."/>
            <person name="Shao H.Z."/>
            <person name="Wang X."/>
            <person name="Wang C.C."/>
            <person name="Yang T.C."/>
            <person name="Huo Q.B."/>
            <person name="Li W."/>
            <person name="Chen H.Y."/>
            <person name="Chen S.E."/>
            <person name="Zhou L.G."/>
            <person name="Ni X.B."/>
            <person name="Tian J.H."/>
            <person name="Sheng Y."/>
            <person name="Liu T."/>
            <person name="Pan Y.S."/>
            <person name="Xia L.Y."/>
            <person name="Li J."/>
            <person name="Zhao F."/>
            <person name="Cao W.C."/>
        </authorList>
    </citation>
    <scope>NUCLEOTIDE SEQUENCE</scope>
    <source>
        <strain evidence="4">Rsan-2018</strain>
    </source>
</reference>
<dbReference type="VEuPathDB" id="VectorBase:RSAN_055086"/>
<dbReference type="Gene3D" id="3.40.50.300">
    <property type="entry name" value="P-loop containing nucleotide triphosphate hydrolases"/>
    <property type="match status" value="1"/>
</dbReference>
<evidence type="ECO:0000313" key="4">
    <source>
        <dbReference type="EMBL" id="KAH7984029.1"/>
    </source>
</evidence>
<feature type="domain" description="Sulfotransferase" evidence="3">
    <location>
        <begin position="39"/>
        <end position="286"/>
    </location>
</feature>
<keyword evidence="2" id="KW-0808">Transferase</keyword>
<dbReference type="InterPro" id="IPR000863">
    <property type="entry name" value="Sulfotransferase_dom"/>
</dbReference>
<proteinExistence type="inferred from homology"/>
<dbReference type="Proteomes" id="UP000821837">
    <property type="component" value="Chromosome 1"/>
</dbReference>
<dbReference type="Pfam" id="PF00685">
    <property type="entry name" value="Sulfotransfer_1"/>
    <property type="match status" value="1"/>
</dbReference>
<accession>A0A9D4YQH4</accession>
<name>A0A9D4YQH4_RHISA</name>
<comment type="caution">
    <text evidence="4">The sequence shown here is derived from an EMBL/GenBank/DDBJ whole genome shotgun (WGS) entry which is preliminary data.</text>
</comment>